<name>A0A7M1S0D8_9CAUD</name>
<organism evidence="1 2">
    <name type="scientific">uncultured phage cr112_1</name>
    <dbReference type="NCBI Taxonomy" id="2772072"/>
    <lineage>
        <taxon>Viruses</taxon>
        <taxon>Duplodnaviria</taxon>
        <taxon>Heunggongvirae</taxon>
        <taxon>Uroviricota</taxon>
        <taxon>Caudoviricetes</taxon>
        <taxon>Crassvirales</taxon>
        <taxon>Steigviridae</taxon>
        <taxon>Asinivirinae</taxon>
        <taxon>Kehishuvirus</taxon>
        <taxon>Kehishuvirus splanchnicus</taxon>
    </lineage>
</organism>
<dbReference type="EMBL" id="MT774388">
    <property type="protein sequence ID" value="QOR59269.1"/>
    <property type="molecule type" value="Genomic_DNA"/>
</dbReference>
<proteinExistence type="predicted"/>
<keyword evidence="2" id="KW-1185">Reference proteome</keyword>
<dbReference type="RefSeq" id="YP_010111427.1">
    <property type="nucleotide sequence ID" value="NC_055881.1"/>
</dbReference>
<protein>
    <submittedName>
        <fullName evidence="1">Uncharacterized protein</fullName>
    </submittedName>
</protein>
<accession>A0A7M1S0D8</accession>
<evidence type="ECO:0000313" key="1">
    <source>
        <dbReference type="EMBL" id="QOR59269.1"/>
    </source>
</evidence>
<sequence length="101" mass="11968">MDKNTSALKMRQPLNEEELKNALHQVSEQSRQLYLQNQQLAKSLEEANLSNFFKRLEWLWRIITTPDLPLDKEFIKKCTSEFESLMAEPTEQKEAPEENKE</sequence>
<reference evidence="1 2" key="1">
    <citation type="submission" date="2020-07" db="EMBL/GenBank/DDBJ databases">
        <title>Taxonomic proposal: Crassvirales, a new order of highly abundant and diverse bacterial viruses.</title>
        <authorList>
            <person name="Shkoporov A.N."/>
            <person name="Stockdale S.R."/>
            <person name="Guerin E."/>
            <person name="Ross R.P."/>
            <person name="Hill C."/>
        </authorList>
    </citation>
    <scope>NUCLEOTIDE SEQUENCE [LARGE SCALE GENOMIC DNA]</scope>
</reference>
<dbReference type="GeneID" id="65129815"/>
<dbReference type="KEGG" id="vg:65129815"/>
<evidence type="ECO:0000313" key="2">
    <source>
        <dbReference type="Proteomes" id="UP000593627"/>
    </source>
</evidence>
<dbReference type="Proteomes" id="UP000593627">
    <property type="component" value="Segment"/>
</dbReference>